<evidence type="ECO:0000313" key="1">
    <source>
        <dbReference type="EMBL" id="QUH32067.1"/>
    </source>
</evidence>
<protein>
    <submittedName>
        <fullName evidence="1">Glutamate mutase L</fullName>
    </submittedName>
</protein>
<sequence length="457" mass="50400">MKVDLISAEIGSTTTVVNAFADMETDHPKFVGQGQSYTTVLEGDVTKGLKHAFNDLKKNLDAPFIEYDEFFATSSAAGGLRMTVHGLVHDMTVKAAKEAALGAGANIKFITSGKLRRTDIKTLKEIRPNIILLAGGVDFGERDTALYNAECIAGIEELKDTPVIYAGNVQNQEEIREIFEEVSRRVYIVENVYPKIDKLNVKPTRLKIQEVFEEHITKAPGMEKVRELVNMNILPTPGAVMKATQLLEKEIGDLVVVDVGGATTDVHSVTMGSDEINEILVSPEPMAKRTVEGDLGVYINVNNIIDNMTLEELSRKMNIDMAVLQEIIDNYKPIPETKLQKDLIKQLTLEASTIAIKRHAGTLRYLYGTTGKKTIAEGKDLTNVKYIIGTGGALTRLEGIDILRKMVQGNGDELLPSKDVRILVDRLYIMASLGVISEKYPKGALKLLLESLEQDKK</sequence>
<gene>
    <name evidence="1" type="ORF">HYG85_19075</name>
</gene>
<dbReference type="EMBL" id="CP058561">
    <property type="protein sequence ID" value="QUH32067.1"/>
    <property type="molecule type" value="Genomic_DNA"/>
</dbReference>
<dbReference type="RefSeq" id="WP_212693798.1">
    <property type="nucleotide sequence ID" value="NZ_CP058561.1"/>
</dbReference>
<reference evidence="1 2" key="1">
    <citation type="submission" date="2020-07" db="EMBL/GenBank/DDBJ databases">
        <title>Vallitalea guaymasensis genome.</title>
        <authorList>
            <person name="Postec A."/>
        </authorList>
    </citation>
    <scope>NUCLEOTIDE SEQUENCE [LARGE SCALE GENOMIC DNA]</scope>
    <source>
        <strain evidence="1 2">Ra1766G1</strain>
    </source>
</reference>
<dbReference type="InterPro" id="IPR006230">
    <property type="entry name" value="MutL"/>
</dbReference>
<name>A0A8J8MFP7_9FIRM</name>
<dbReference type="Pfam" id="PF13941">
    <property type="entry name" value="MutL"/>
    <property type="match status" value="1"/>
</dbReference>
<keyword evidence="2" id="KW-1185">Reference proteome</keyword>
<evidence type="ECO:0000313" key="2">
    <source>
        <dbReference type="Proteomes" id="UP000677305"/>
    </source>
</evidence>
<dbReference type="NCBIfam" id="NF040744">
    <property type="entry name" value="ornith_Or-4"/>
    <property type="match status" value="1"/>
</dbReference>
<dbReference type="KEGG" id="vgu:HYG85_19075"/>
<organism evidence="1 2">
    <name type="scientific">Vallitalea guaymasensis</name>
    <dbReference type="NCBI Taxonomy" id="1185412"/>
    <lineage>
        <taxon>Bacteria</taxon>
        <taxon>Bacillati</taxon>
        <taxon>Bacillota</taxon>
        <taxon>Clostridia</taxon>
        <taxon>Lachnospirales</taxon>
        <taxon>Vallitaleaceae</taxon>
        <taxon>Vallitalea</taxon>
    </lineage>
</organism>
<dbReference type="Proteomes" id="UP000677305">
    <property type="component" value="Chromosome"/>
</dbReference>
<dbReference type="NCBIfam" id="TIGR01319">
    <property type="entry name" value="glmL_fam"/>
    <property type="match status" value="1"/>
</dbReference>
<dbReference type="PIRSF" id="PIRSF004729">
    <property type="entry name" value="MutL"/>
    <property type="match status" value="1"/>
</dbReference>
<proteinExistence type="predicted"/>
<accession>A0A8J8MFP7</accession>
<dbReference type="AlphaFoldDB" id="A0A8J8MFP7"/>